<sequence>MSGDALSQDPAELRRRIDTTKAHPARVYDVFLGGKDNYPTDRAAAAAALAANPRGYLDVRHNRDFMRRAVTRLVQEDGIRQFLDIGTGLPTAENVHQIAQRIIPESRVVYVDHDPVVLAHARALLTSGSEGRTDYIDADFKYPEQILEQAAKTLDFDEPIALALVAILHFVDDEEAYPVVRELMDALPSGSRLVISHITEDLNAESVRAVQRTYTERGFTFVLRSKAEVERFFTETPGVQLDEPGVVPVHHWYSDPAPAPEAVDPAYFETLDDIEKIRYRDINDVTDADINVYGAVGHKA</sequence>
<keyword evidence="1" id="KW-0489">Methyltransferase</keyword>
<dbReference type="Pfam" id="PF04672">
    <property type="entry name" value="Methyltransf_19"/>
    <property type="match status" value="1"/>
</dbReference>
<dbReference type="RefSeq" id="WP_165264085.1">
    <property type="nucleotide sequence ID" value="NZ_JAAKZY010000113.1"/>
</dbReference>
<keyword evidence="2" id="KW-1185">Reference proteome</keyword>
<gene>
    <name evidence="1" type="ORF">G5C60_29870</name>
</gene>
<dbReference type="Gene3D" id="3.40.50.150">
    <property type="entry name" value="Vaccinia Virus protein VP39"/>
    <property type="match status" value="1"/>
</dbReference>
<organism evidence="1 2">
    <name type="scientific">Streptomyces scabichelini</name>
    <dbReference type="NCBI Taxonomy" id="2711217"/>
    <lineage>
        <taxon>Bacteria</taxon>
        <taxon>Bacillati</taxon>
        <taxon>Actinomycetota</taxon>
        <taxon>Actinomycetes</taxon>
        <taxon>Kitasatosporales</taxon>
        <taxon>Streptomycetaceae</taxon>
        <taxon>Streptomyces</taxon>
    </lineage>
</organism>
<proteinExistence type="predicted"/>
<protein>
    <submittedName>
        <fullName evidence="1">SAM-dependent methyltransferase</fullName>
    </submittedName>
</protein>
<dbReference type="InterPro" id="IPR029063">
    <property type="entry name" value="SAM-dependent_MTases_sf"/>
</dbReference>
<comment type="caution">
    <text evidence="1">The sequence shown here is derived from an EMBL/GenBank/DDBJ whole genome shotgun (WGS) entry which is preliminary data.</text>
</comment>
<dbReference type="InterPro" id="IPR006764">
    <property type="entry name" value="SAM_dep_MeTrfase_SAV2177_type"/>
</dbReference>
<dbReference type="GO" id="GO:0032259">
    <property type="term" value="P:methylation"/>
    <property type="evidence" value="ECO:0007669"/>
    <property type="project" value="UniProtKB-KW"/>
</dbReference>
<dbReference type="Proteomes" id="UP000472335">
    <property type="component" value="Unassembled WGS sequence"/>
</dbReference>
<dbReference type="PIRSF" id="PIRSF017393">
    <property type="entry name" value="MTase_SAV2177"/>
    <property type="match status" value="1"/>
</dbReference>
<evidence type="ECO:0000313" key="2">
    <source>
        <dbReference type="Proteomes" id="UP000472335"/>
    </source>
</evidence>
<dbReference type="EMBL" id="JAAKZY010000113">
    <property type="protein sequence ID" value="NGO11690.1"/>
    <property type="molecule type" value="Genomic_DNA"/>
</dbReference>
<dbReference type="GO" id="GO:0008168">
    <property type="term" value="F:methyltransferase activity"/>
    <property type="evidence" value="ECO:0007669"/>
    <property type="project" value="UniProtKB-KW"/>
</dbReference>
<reference evidence="1 2" key="1">
    <citation type="submission" date="2020-02" db="EMBL/GenBank/DDBJ databases">
        <title>Whole-genome analyses of novel actinobacteria.</title>
        <authorList>
            <person name="Sahin N."/>
            <person name="Gencbay T."/>
        </authorList>
    </citation>
    <scope>NUCLEOTIDE SEQUENCE [LARGE SCALE GENOMIC DNA]</scope>
    <source>
        <strain evidence="1 2">HC44</strain>
    </source>
</reference>
<dbReference type="AlphaFoldDB" id="A0A6G4VCY0"/>
<name>A0A6G4VCY0_9ACTN</name>
<keyword evidence="1" id="KW-0808">Transferase</keyword>
<accession>A0A6G4VCY0</accession>
<evidence type="ECO:0000313" key="1">
    <source>
        <dbReference type="EMBL" id="NGO11690.1"/>
    </source>
</evidence>
<dbReference type="SUPFAM" id="SSF53335">
    <property type="entry name" value="S-adenosyl-L-methionine-dependent methyltransferases"/>
    <property type="match status" value="1"/>
</dbReference>